<feature type="domain" description="Casparian strip membrane protein" evidence="10">
    <location>
        <begin position="152"/>
        <end position="198"/>
    </location>
</feature>
<accession>A0A7J7H412</accession>
<dbReference type="EMBL" id="JACBKZ010000007">
    <property type="protein sequence ID" value="KAF5946446.1"/>
    <property type="molecule type" value="Genomic_DNA"/>
</dbReference>
<gene>
    <name evidence="11" type="ORF">HYC85_016674</name>
</gene>
<evidence type="ECO:0000313" key="11">
    <source>
        <dbReference type="EMBL" id="KAF5946446.1"/>
    </source>
</evidence>
<comment type="subunit">
    <text evidence="3 8">Homodimer and heterodimers.</text>
</comment>
<dbReference type="PANTHER" id="PTHR33573:SF50">
    <property type="entry name" value="CASP-LIKE PROTEIN 4A3"/>
    <property type="match status" value="1"/>
</dbReference>
<protein>
    <recommendedName>
        <fullName evidence="8">CASP-like protein</fullName>
    </recommendedName>
</protein>
<name>A0A7J7H412_CAMSI</name>
<feature type="compositionally biased region" description="Polar residues" evidence="9">
    <location>
        <begin position="17"/>
        <end position="29"/>
    </location>
</feature>
<dbReference type="PANTHER" id="PTHR33573">
    <property type="entry name" value="CASP-LIKE PROTEIN 4A4"/>
    <property type="match status" value="1"/>
</dbReference>
<evidence type="ECO:0000256" key="4">
    <source>
        <dbReference type="ARBA" id="ARBA00022475"/>
    </source>
</evidence>
<evidence type="ECO:0000259" key="10">
    <source>
        <dbReference type="Pfam" id="PF04535"/>
    </source>
</evidence>
<dbReference type="AlphaFoldDB" id="A0A7J7H412"/>
<reference evidence="11 12" key="2">
    <citation type="submission" date="2020-07" db="EMBL/GenBank/DDBJ databases">
        <title>Genome assembly of wild tea tree DASZ reveals pedigree and selection history of tea varieties.</title>
        <authorList>
            <person name="Zhang W."/>
        </authorList>
    </citation>
    <scope>NUCLEOTIDE SEQUENCE [LARGE SCALE GENOMIC DNA]</scope>
    <source>
        <strain evidence="12">cv. G240</strain>
        <tissue evidence="11">Leaf</tissue>
    </source>
</reference>
<proteinExistence type="inferred from homology"/>
<comment type="caution">
    <text evidence="11">The sequence shown here is derived from an EMBL/GenBank/DDBJ whole genome shotgun (WGS) entry which is preliminary data.</text>
</comment>
<evidence type="ECO:0000256" key="9">
    <source>
        <dbReference type="SAM" id="MobiDB-lite"/>
    </source>
</evidence>
<dbReference type="GO" id="GO:0005886">
    <property type="term" value="C:plasma membrane"/>
    <property type="evidence" value="ECO:0007669"/>
    <property type="project" value="UniProtKB-SubCell"/>
</dbReference>
<evidence type="ECO:0000256" key="3">
    <source>
        <dbReference type="ARBA" id="ARBA00011489"/>
    </source>
</evidence>
<feature type="region of interest" description="Disordered" evidence="9">
    <location>
        <begin position="1"/>
        <end position="59"/>
    </location>
</feature>
<dbReference type="Pfam" id="PF04535">
    <property type="entry name" value="CASP_dom"/>
    <property type="match status" value="1"/>
</dbReference>
<evidence type="ECO:0000256" key="6">
    <source>
        <dbReference type="ARBA" id="ARBA00022989"/>
    </source>
</evidence>
<evidence type="ECO:0000256" key="8">
    <source>
        <dbReference type="RuleBase" id="RU361233"/>
    </source>
</evidence>
<comment type="similarity">
    <text evidence="2 8">Belongs to the Casparian strip membrane proteins (CASP) family.</text>
</comment>
<dbReference type="Proteomes" id="UP000593564">
    <property type="component" value="Unassembled WGS sequence"/>
</dbReference>
<evidence type="ECO:0000256" key="7">
    <source>
        <dbReference type="ARBA" id="ARBA00023136"/>
    </source>
</evidence>
<sequence>MEPRENSHHSNKRNRSMSDTESQTSQFDSFHSPLRSESPFRSDDPDPPPDESPAKSKSIVAVDKYFSPLRSSIHKKNPENLNFKQPPGKAPEALPAPVVVFNRSVREEVAAGATKVGGGDGVYGRGLEDGVGGETRSRAAVTAILRRSSREMMVKKAELGFRVCEVILCLISFSVMASDKTQGWSGDSFDRYKEYRCL</sequence>
<comment type="subcellular location">
    <subcellularLocation>
        <location evidence="1 8">Cell membrane</location>
        <topology evidence="1 8">Multi-pass membrane protein</topology>
    </subcellularLocation>
</comment>
<keyword evidence="12" id="KW-1185">Reference proteome</keyword>
<organism evidence="11 12">
    <name type="scientific">Camellia sinensis</name>
    <name type="common">Tea plant</name>
    <name type="synonym">Thea sinensis</name>
    <dbReference type="NCBI Taxonomy" id="4442"/>
    <lineage>
        <taxon>Eukaryota</taxon>
        <taxon>Viridiplantae</taxon>
        <taxon>Streptophyta</taxon>
        <taxon>Embryophyta</taxon>
        <taxon>Tracheophyta</taxon>
        <taxon>Spermatophyta</taxon>
        <taxon>Magnoliopsida</taxon>
        <taxon>eudicotyledons</taxon>
        <taxon>Gunneridae</taxon>
        <taxon>Pentapetalae</taxon>
        <taxon>asterids</taxon>
        <taxon>Ericales</taxon>
        <taxon>Theaceae</taxon>
        <taxon>Camellia</taxon>
    </lineage>
</organism>
<keyword evidence="5" id="KW-0812">Transmembrane</keyword>
<evidence type="ECO:0000256" key="5">
    <source>
        <dbReference type="ARBA" id="ARBA00022692"/>
    </source>
</evidence>
<dbReference type="InterPro" id="IPR006702">
    <property type="entry name" value="CASP_dom"/>
</dbReference>
<keyword evidence="7" id="KW-0472">Membrane</keyword>
<reference evidence="12" key="1">
    <citation type="journal article" date="2020" name="Nat. Commun.">
        <title>Genome assembly of wild tea tree DASZ reveals pedigree and selection history of tea varieties.</title>
        <authorList>
            <person name="Zhang W."/>
            <person name="Zhang Y."/>
            <person name="Qiu H."/>
            <person name="Guo Y."/>
            <person name="Wan H."/>
            <person name="Zhang X."/>
            <person name="Scossa F."/>
            <person name="Alseekh S."/>
            <person name="Zhang Q."/>
            <person name="Wang P."/>
            <person name="Xu L."/>
            <person name="Schmidt M.H."/>
            <person name="Jia X."/>
            <person name="Li D."/>
            <person name="Zhu A."/>
            <person name="Guo F."/>
            <person name="Chen W."/>
            <person name="Ni D."/>
            <person name="Usadel B."/>
            <person name="Fernie A.R."/>
            <person name="Wen W."/>
        </authorList>
    </citation>
    <scope>NUCLEOTIDE SEQUENCE [LARGE SCALE GENOMIC DNA]</scope>
    <source>
        <strain evidence="12">cv. G240</strain>
    </source>
</reference>
<evidence type="ECO:0000256" key="1">
    <source>
        <dbReference type="ARBA" id="ARBA00004651"/>
    </source>
</evidence>
<keyword evidence="4 8" id="KW-1003">Cell membrane</keyword>
<evidence type="ECO:0000313" key="12">
    <source>
        <dbReference type="Proteomes" id="UP000593564"/>
    </source>
</evidence>
<keyword evidence="6" id="KW-1133">Transmembrane helix</keyword>
<evidence type="ECO:0000256" key="2">
    <source>
        <dbReference type="ARBA" id="ARBA00007651"/>
    </source>
</evidence>